<gene>
    <name evidence="7" type="ORF">FH603_3479</name>
</gene>
<feature type="transmembrane region" description="Helical" evidence="6">
    <location>
        <begin position="389"/>
        <end position="410"/>
    </location>
</feature>
<sequence>MESERTSWLTPFVDRFALLLVQYVGIIKRQTIQSSIYAYAGVGVGFLTQGVFFPNLFSKAQIGLMALLIAVSQVLVQASSLGLNNAGGRYFPYFRNNERQHNGYLIISSVTTLVGFGLCVLLLWLGKPWVVAQYGTQSPLFVEYYHLLLPLTLFTVYFAVFDNYAKLLYDPVTGTLLQQFVQRVLILAVGGFYWLGWLTFDQFLGVWLLAFLIPTLLMVASVVRDGNLFFDRRYLSVTPQLRRDLIRYASLSLTTALSTQIIVTIDKGMISNTLGLDATGVYSTASYFAAVIALPATALYKVAATLIAESWKVNDRANILMIYRKSCLNQLIAGCLVFVGVAVNLPSLFTVLPAGYEAGYFVILWLGLSKIIDMATGVNGLILSTSRFYALDSVLFIGLIIITILANRYLLPRYGINGAAIGAVLATFSYNFIRTLLVWVAFRMQPFSWRNGAVLVVTALVWFLSEQVPHYSGSMWQTGSDVIVRSSLITVLFLGLLYVLNISPDATDLLNSVWQRAKKIRG</sequence>
<dbReference type="PANTHER" id="PTHR30250">
    <property type="entry name" value="PST FAMILY PREDICTED COLANIC ACID TRANSPORTER"/>
    <property type="match status" value="1"/>
</dbReference>
<keyword evidence="3 6" id="KW-0812">Transmembrane</keyword>
<comment type="subcellular location">
    <subcellularLocation>
        <location evidence="1">Cell membrane</location>
        <topology evidence="1">Multi-pass membrane protein</topology>
    </subcellularLocation>
</comment>
<feature type="transmembrane region" description="Helical" evidence="6">
    <location>
        <begin position="328"/>
        <end position="352"/>
    </location>
</feature>
<keyword evidence="8" id="KW-1185">Reference proteome</keyword>
<feature type="transmembrane region" description="Helical" evidence="6">
    <location>
        <begin position="452"/>
        <end position="470"/>
    </location>
</feature>
<organism evidence="7 8">
    <name type="scientific">Spirosoma utsteinense</name>
    <dbReference type="NCBI Taxonomy" id="2585773"/>
    <lineage>
        <taxon>Bacteria</taxon>
        <taxon>Pseudomonadati</taxon>
        <taxon>Bacteroidota</taxon>
        <taxon>Cytophagia</taxon>
        <taxon>Cytophagales</taxon>
        <taxon>Cytophagaceae</taxon>
        <taxon>Spirosoma</taxon>
    </lineage>
</organism>
<evidence type="ECO:0000256" key="3">
    <source>
        <dbReference type="ARBA" id="ARBA00022692"/>
    </source>
</evidence>
<name>A0ABR6W8R5_9BACT</name>
<evidence type="ECO:0000313" key="7">
    <source>
        <dbReference type="EMBL" id="MBC3792963.1"/>
    </source>
</evidence>
<feature type="transmembrane region" description="Helical" evidence="6">
    <location>
        <begin position="416"/>
        <end position="440"/>
    </location>
</feature>
<dbReference type="Proteomes" id="UP000700732">
    <property type="component" value="Unassembled WGS sequence"/>
</dbReference>
<feature type="transmembrane region" description="Helical" evidence="6">
    <location>
        <begin position="104"/>
        <end position="124"/>
    </location>
</feature>
<feature type="transmembrane region" description="Helical" evidence="6">
    <location>
        <begin position="285"/>
        <end position="307"/>
    </location>
</feature>
<evidence type="ECO:0000256" key="4">
    <source>
        <dbReference type="ARBA" id="ARBA00022989"/>
    </source>
</evidence>
<feature type="transmembrane region" description="Helical" evidence="6">
    <location>
        <begin position="62"/>
        <end position="83"/>
    </location>
</feature>
<evidence type="ECO:0000313" key="8">
    <source>
        <dbReference type="Proteomes" id="UP000700732"/>
    </source>
</evidence>
<evidence type="ECO:0000256" key="5">
    <source>
        <dbReference type="ARBA" id="ARBA00023136"/>
    </source>
</evidence>
<feature type="transmembrane region" description="Helical" evidence="6">
    <location>
        <begin position="180"/>
        <end position="200"/>
    </location>
</feature>
<feature type="transmembrane region" description="Helical" evidence="6">
    <location>
        <begin position="482"/>
        <end position="500"/>
    </location>
</feature>
<dbReference type="InterPro" id="IPR050833">
    <property type="entry name" value="Poly_Biosynth_Transport"/>
</dbReference>
<keyword evidence="5 6" id="KW-0472">Membrane</keyword>
<dbReference type="EMBL" id="VFIA01000021">
    <property type="protein sequence ID" value="MBC3792963.1"/>
    <property type="molecule type" value="Genomic_DNA"/>
</dbReference>
<feature type="transmembrane region" description="Helical" evidence="6">
    <location>
        <begin position="144"/>
        <end position="160"/>
    </location>
</feature>
<keyword evidence="4 6" id="KW-1133">Transmembrane helix</keyword>
<protein>
    <submittedName>
        <fullName evidence="7">O-antigen/teichoic acid export membrane protein</fullName>
    </submittedName>
</protein>
<dbReference type="PANTHER" id="PTHR30250:SF11">
    <property type="entry name" value="O-ANTIGEN TRANSPORTER-RELATED"/>
    <property type="match status" value="1"/>
</dbReference>
<evidence type="ECO:0000256" key="1">
    <source>
        <dbReference type="ARBA" id="ARBA00004651"/>
    </source>
</evidence>
<reference evidence="7 8" key="1">
    <citation type="submission" date="2019-06" db="EMBL/GenBank/DDBJ databases">
        <title>Spirosoma utsteinense sp. nov. isolated from Antarctic ice-free soils.</title>
        <authorList>
            <person name="Tahon G."/>
        </authorList>
    </citation>
    <scope>NUCLEOTIDE SEQUENCE [LARGE SCALE GENOMIC DNA]</scope>
    <source>
        <strain evidence="7 8">LMG 31447</strain>
    </source>
</reference>
<evidence type="ECO:0000256" key="6">
    <source>
        <dbReference type="SAM" id="Phobius"/>
    </source>
</evidence>
<keyword evidence="2" id="KW-1003">Cell membrane</keyword>
<feature type="transmembrane region" description="Helical" evidence="6">
    <location>
        <begin position="358"/>
        <end position="382"/>
    </location>
</feature>
<comment type="caution">
    <text evidence="7">The sequence shown here is derived from an EMBL/GenBank/DDBJ whole genome shotgun (WGS) entry which is preliminary data.</text>
</comment>
<evidence type="ECO:0000256" key="2">
    <source>
        <dbReference type="ARBA" id="ARBA00022475"/>
    </source>
</evidence>
<feature type="transmembrane region" description="Helical" evidence="6">
    <location>
        <begin position="245"/>
        <end position="265"/>
    </location>
</feature>
<feature type="transmembrane region" description="Helical" evidence="6">
    <location>
        <begin position="36"/>
        <end position="56"/>
    </location>
</feature>
<feature type="transmembrane region" description="Helical" evidence="6">
    <location>
        <begin position="206"/>
        <end position="224"/>
    </location>
</feature>
<accession>A0ABR6W8R5</accession>
<proteinExistence type="predicted"/>